<protein>
    <submittedName>
        <fullName evidence="1">Uncharacterized protein</fullName>
    </submittedName>
</protein>
<organism evidence="1 2">
    <name type="scientific">Echinicola strongylocentroti</name>
    <dbReference type="NCBI Taxonomy" id="1795355"/>
    <lineage>
        <taxon>Bacteria</taxon>
        <taxon>Pseudomonadati</taxon>
        <taxon>Bacteroidota</taxon>
        <taxon>Cytophagia</taxon>
        <taxon>Cytophagales</taxon>
        <taxon>Cyclobacteriaceae</taxon>
        <taxon>Echinicola</taxon>
    </lineage>
</organism>
<gene>
    <name evidence="1" type="ORF">DN752_09010</name>
</gene>
<sequence>MMDHSPLLLAHLLKWRVKRYWFLDSNKMKRYLLLLTAFLLQQLAFGQLIERNFFGHLEYSSRNGEYKALLEKNVFDNLIFTDNQQNNITFEKKYLHQEYGDMLKNEREERMFLMDLVRQYRRETNYKATYEIDIFDKLIIQDNRDYKLEIGEDIFGNVTRTESINGRRMAFTREKNGGLSYESTTEKASLRKDIFGHWIYEDSRQNKLEFGKATWDRLIHKYGGNEVIFNQLMNELLFFKDTRKTRNRR</sequence>
<keyword evidence="2" id="KW-1185">Reference proteome</keyword>
<evidence type="ECO:0000313" key="2">
    <source>
        <dbReference type="Proteomes" id="UP000248688"/>
    </source>
</evidence>
<dbReference type="EMBL" id="CP030041">
    <property type="protein sequence ID" value="AWW30251.1"/>
    <property type="molecule type" value="Genomic_DNA"/>
</dbReference>
<proteinExistence type="predicted"/>
<dbReference type="OrthoDB" id="996847at2"/>
<accession>A0A2Z4IGG6</accession>
<evidence type="ECO:0000313" key="1">
    <source>
        <dbReference type="EMBL" id="AWW30251.1"/>
    </source>
</evidence>
<dbReference type="Proteomes" id="UP000248688">
    <property type="component" value="Chromosome"/>
</dbReference>
<dbReference type="KEGG" id="est:DN752_09010"/>
<name>A0A2Z4IGG6_9BACT</name>
<dbReference type="AlphaFoldDB" id="A0A2Z4IGG6"/>
<reference evidence="1 2" key="1">
    <citation type="submission" date="2018-06" db="EMBL/GenBank/DDBJ databases">
        <title>Echinicola strongylocentroti sp. nov., isolated from a sea urchin Strongylocentrotus intermedius.</title>
        <authorList>
            <person name="Bae S.S."/>
        </authorList>
    </citation>
    <scope>NUCLEOTIDE SEQUENCE [LARGE SCALE GENOMIC DNA]</scope>
    <source>
        <strain evidence="1 2">MEBiC08714</strain>
    </source>
</reference>